<feature type="signal peptide" evidence="1">
    <location>
        <begin position="1"/>
        <end position="23"/>
    </location>
</feature>
<keyword evidence="3" id="KW-1185">Reference proteome</keyword>
<keyword evidence="1" id="KW-0732">Signal</keyword>
<comment type="caution">
    <text evidence="2">The sequence shown here is derived from an EMBL/GenBank/DDBJ whole genome shotgun (WGS) entry which is preliminary data.</text>
</comment>
<feature type="chain" id="PRO_5043822397" evidence="1">
    <location>
        <begin position="24"/>
        <end position="420"/>
    </location>
</feature>
<protein>
    <submittedName>
        <fullName evidence="2">Uncharacterized protein</fullName>
    </submittedName>
</protein>
<gene>
    <name evidence="2" type="ORF">WJX73_002429</name>
</gene>
<name>A0AAW1NZ70_9CHLO</name>
<dbReference type="EMBL" id="JALJOQ010000083">
    <property type="protein sequence ID" value="KAK9800276.1"/>
    <property type="molecule type" value="Genomic_DNA"/>
</dbReference>
<evidence type="ECO:0000256" key="1">
    <source>
        <dbReference type="SAM" id="SignalP"/>
    </source>
</evidence>
<dbReference type="InterPro" id="IPR003386">
    <property type="entry name" value="LACT/PDAT_acylTrfase"/>
</dbReference>
<organism evidence="2 3">
    <name type="scientific">Symbiochloris irregularis</name>
    <dbReference type="NCBI Taxonomy" id="706552"/>
    <lineage>
        <taxon>Eukaryota</taxon>
        <taxon>Viridiplantae</taxon>
        <taxon>Chlorophyta</taxon>
        <taxon>core chlorophytes</taxon>
        <taxon>Trebouxiophyceae</taxon>
        <taxon>Trebouxiales</taxon>
        <taxon>Trebouxiaceae</taxon>
        <taxon>Symbiochloris</taxon>
    </lineage>
</organism>
<evidence type="ECO:0000313" key="3">
    <source>
        <dbReference type="Proteomes" id="UP001465755"/>
    </source>
</evidence>
<proteinExistence type="predicted"/>
<reference evidence="2 3" key="1">
    <citation type="journal article" date="2024" name="Nat. Commun.">
        <title>Phylogenomics reveals the evolutionary origins of lichenization in chlorophyte algae.</title>
        <authorList>
            <person name="Puginier C."/>
            <person name="Libourel C."/>
            <person name="Otte J."/>
            <person name="Skaloud P."/>
            <person name="Haon M."/>
            <person name="Grisel S."/>
            <person name="Petersen M."/>
            <person name="Berrin J.G."/>
            <person name="Delaux P.M."/>
            <person name="Dal Grande F."/>
            <person name="Keller J."/>
        </authorList>
    </citation>
    <scope>NUCLEOTIDE SEQUENCE [LARGE SCALE GENOMIC DNA]</scope>
    <source>
        <strain evidence="2 3">SAG 2036</strain>
    </source>
</reference>
<dbReference type="Proteomes" id="UP001465755">
    <property type="component" value="Unassembled WGS sequence"/>
</dbReference>
<dbReference type="SUPFAM" id="SSF53474">
    <property type="entry name" value="alpha/beta-Hydrolases"/>
    <property type="match status" value="1"/>
</dbReference>
<evidence type="ECO:0000313" key="2">
    <source>
        <dbReference type="EMBL" id="KAK9800276.1"/>
    </source>
</evidence>
<dbReference type="GO" id="GO:0008374">
    <property type="term" value="F:O-acyltransferase activity"/>
    <property type="evidence" value="ECO:0007669"/>
    <property type="project" value="InterPro"/>
</dbReference>
<dbReference type="AlphaFoldDB" id="A0AAW1NZ70"/>
<accession>A0AAW1NZ70</accession>
<dbReference type="InterPro" id="IPR029058">
    <property type="entry name" value="AB_hydrolase_fold"/>
</dbReference>
<dbReference type="Pfam" id="PF02450">
    <property type="entry name" value="LCAT"/>
    <property type="match status" value="2"/>
</dbReference>
<sequence>MNLKPLWLALAAALVSQATFTLASNSPVILVPGLAGSVLQERLNRTSAPAWYCDKTSDWQTAWLSLSAAARPVCLLDDLAIFYDPEDKRYKNQTGVDVRAYDFGGLEGVQALDPDLKSASGTYDALIKGLDDKGYTAGQDLFGAPYDFRLAADGLTQVGFFEAFKALIQGAVDKNEGKPAVIVGHSMGCLVMLYFLSRQLPAWRAQYVHAFISVSAPYLGSVTALKGSISGDNFDITFIPHDLLRPLQSTLPSGPWLFPAPELWGDKVLVQTQSQKYKAADALQMLQDLNLTQQASVYDIVHRLTVPMPALDIPVHCIHGKGVETEDSYFYDIAAFNGKVPPAPNKVTHSDGDGTVNIASLQSCKQLGKTVEVHTFNNASHLGILRDDRAVPYIVDIIANPTPSWWSRVQGRLRKFSGVL</sequence>
<dbReference type="PANTHER" id="PTHR11440">
    <property type="entry name" value="LECITHIN-CHOLESTEROL ACYLTRANSFERASE-RELATED"/>
    <property type="match status" value="1"/>
</dbReference>
<dbReference type="Gene3D" id="3.40.50.1820">
    <property type="entry name" value="alpha/beta hydrolase"/>
    <property type="match status" value="1"/>
</dbReference>
<dbReference type="GO" id="GO:0006629">
    <property type="term" value="P:lipid metabolic process"/>
    <property type="evidence" value="ECO:0007669"/>
    <property type="project" value="InterPro"/>
</dbReference>